<comment type="catalytic activity">
    <reaction evidence="1">
        <text>Hydrolyzes the link between N-acetylmuramoyl residues and L-amino acid residues in certain cell-wall glycopeptides.</text>
        <dbReference type="EC" id="3.5.1.28"/>
    </reaction>
</comment>
<keyword evidence="8" id="KW-1185">Reference proteome</keyword>
<evidence type="ECO:0000256" key="5">
    <source>
        <dbReference type="SAM" id="SignalP"/>
    </source>
</evidence>
<dbReference type="GO" id="GO:0009253">
    <property type="term" value="P:peptidoglycan catabolic process"/>
    <property type="evidence" value="ECO:0007669"/>
    <property type="project" value="InterPro"/>
</dbReference>
<name>A0AAW6TRI5_9FLAO</name>
<reference evidence="7 8" key="1">
    <citation type="submission" date="2023-04" db="EMBL/GenBank/DDBJ databases">
        <title>Two novel species of Flavobacterium.</title>
        <authorList>
            <person name="Liu Q."/>
            <person name="Xin Y.-H."/>
        </authorList>
    </citation>
    <scope>NUCLEOTIDE SEQUENCE [LARGE SCALE GENOMIC DNA]</scope>
    <source>
        <strain evidence="7 8">LB2P87</strain>
    </source>
</reference>
<dbReference type="GO" id="GO:0030288">
    <property type="term" value="C:outer membrane-bounded periplasmic space"/>
    <property type="evidence" value="ECO:0007669"/>
    <property type="project" value="TreeGrafter"/>
</dbReference>
<dbReference type="EC" id="3.5.1.28" evidence="2"/>
<dbReference type="InterPro" id="IPR050695">
    <property type="entry name" value="N-acetylmuramoyl_amidase_3"/>
</dbReference>
<evidence type="ECO:0000256" key="1">
    <source>
        <dbReference type="ARBA" id="ARBA00001561"/>
    </source>
</evidence>
<comment type="caution">
    <text evidence="7">The sequence shown here is derived from an EMBL/GenBank/DDBJ whole genome shotgun (WGS) entry which is preliminary data.</text>
</comment>
<organism evidence="7 8">
    <name type="scientific">Flavobacterium yafengii</name>
    <dbReference type="NCBI Taxonomy" id="3041253"/>
    <lineage>
        <taxon>Bacteria</taxon>
        <taxon>Pseudomonadati</taxon>
        <taxon>Bacteroidota</taxon>
        <taxon>Flavobacteriia</taxon>
        <taxon>Flavobacteriales</taxon>
        <taxon>Flavobacteriaceae</taxon>
        <taxon>Flavobacterium</taxon>
    </lineage>
</organism>
<evidence type="ECO:0000256" key="4">
    <source>
        <dbReference type="SAM" id="MobiDB-lite"/>
    </source>
</evidence>
<dbReference type="FunFam" id="3.40.630.40:FF:000005">
    <property type="entry name" value="N-acetylmuramoyl-L-alanine amidase (AmiA)"/>
    <property type="match status" value="1"/>
</dbReference>
<dbReference type="Pfam" id="PF01520">
    <property type="entry name" value="Amidase_3"/>
    <property type="match status" value="1"/>
</dbReference>
<accession>A0AAW6TRI5</accession>
<feature type="compositionally biased region" description="Basic and acidic residues" evidence="4">
    <location>
        <begin position="265"/>
        <end position="279"/>
    </location>
</feature>
<dbReference type="SUPFAM" id="SSF53187">
    <property type="entry name" value="Zn-dependent exopeptidases"/>
    <property type="match status" value="1"/>
</dbReference>
<evidence type="ECO:0000259" key="6">
    <source>
        <dbReference type="SMART" id="SM00646"/>
    </source>
</evidence>
<dbReference type="PANTHER" id="PTHR30404:SF0">
    <property type="entry name" value="N-ACETYLMURAMOYL-L-ALANINE AMIDASE AMIC"/>
    <property type="match status" value="1"/>
</dbReference>
<feature type="domain" description="MurNAc-LAA" evidence="6">
    <location>
        <begin position="89"/>
        <end position="247"/>
    </location>
</feature>
<evidence type="ECO:0000256" key="3">
    <source>
        <dbReference type="ARBA" id="ARBA00022801"/>
    </source>
</evidence>
<sequence length="387" mass="43569">MTVGFKTTILALFLFFCWNTFSQSNQKFTVILDAGHGGKDPGNSYHGFVEKEIALKTTLKLEKYLKKDNNIQVVYTRKSDVFIELKDRPKKANSIDANLFVSIHCNSVNNPVPFGTETFVMGLARSKGNLEIAKQENSVILLEKDYKQTYKGFDPKNPETLIGLKILQEDYLDRSINLASKIESNFKNKLHRKSRGIKQTPLWVLDAAYMPSVLIELGFLSNSEEGHYLNSEEGQNNMAEAIASAIIAYKKEYFGTQSNDDYEEPPSKKVVENERKDTSKSTTSKRVTEKLVSKKQDLKTQNSEVVFKVQFAAGNRNIKLNPSNFKGLKNVSMTTSNGSLYKYAYGSTSDYNTAKKDLKVVKSKGYTSAYIIAIKEGKNISIQEALK</sequence>
<dbReference type="Gene3D" id="3.40.630.40">
    <property type="entry name" value="Zn-dependent exopeptidases"/>
    <property type="match status" value="1"/>
</dbReference>
<dbReference type="AlphaFoldDB" id="A0AAW6TRI5"/>
<proteinExistence type="predicted"/>
<evidence type="ECO:0000313" key="7">
    <source>
        <dbReference type="EMBL" id="MDI5950000.1"/>
    </source>
</evidence>
<dbReference type="PANTHER" id="PTHR30404">
    <property type="entry name" value="N-ACETYLMURAMOYL-L-ALANINE AMIDASE"/>
    <property type="match status" value="1"/>
</dbReference>
<evidence type="ECO:0000313" key="8">
    <source>
        <dbReference type="Proteomes" id="UP001228643"/>
    </source>
</evidence>
<feature type="region of interest" description="Disordered" evidence="4">
    <location>
        <begin position="258"/>
        <end position="287"/>
    </location>
</feature>
<dbReference type="CDD" id="cd02696">
    <property type="entry name" value="MurNAc-LAA"/>
    <property type="match status" value="1"/>
</dbReference>
<dbReference type="SMART" id="SM00646">
    <property type="entry name" value="Ami_3"/>
    <property type="match status" value="1"/>
</dbReference>
<dbReference type="InterPro" id="IPR002508">
    <property type="entry name" value="MurNAc-LAA_cat"/>
</dbReference>
<protein>
    <recommendedName>
        <fullName evidence="2">N-acetylmuramoyl-L-alanine amidase</fullName>
        <ecNumber evidence="2">3.5.1.28</ecNumber>
    </recommendedName>
</protein>
<dbReference type="Proteomes" id="UP001228643">
    <property type="component" value="Unassembled WGS sequence"/>
</dbReference>
<feature type="signal peptide" evidence="5">
    <location>
        <begin position="1"/>
        <end position="22"/>
    </location>
</feature>
<dbReference type="GO" id="GO:0008745">
    <property type="term" value="F:N-acetylmuramoyl-L-alanine amidase activity"/>
    <property type="evidence" value="ECO:0007669"/>
    <property type="project" value="UniProtKB-EC"/>
</dbReference>
<gene>
    <name evidence="7" type="ORF">QLS97_10110</name>
</gene>
<dbReference type="EMBL" id="JASCRY010000002">
    <property type="protein sequence ID" value="MDI5950000.1"/>
    <property type="molecule type" value="Genomic_DNA"/>
</dbReference>
<evidence type="ECO:0000256" key="2">
    <source>
        <dbReference type="ARBA" id="ARBA00011901"/>
    </source>
</evidence>
<keyword evidence="5" id="KW-0732">Signal</keyword>
<keyword evidence="3 7" id="KW-0378">Hydrolase</keyword>
<feature type="chain" id="PRO_5044014982" description="N-acetylmuramoyl-L-alanine amidase" evidence="5">
    <location>
        <begin position="23"/>
        <end position="387"/>
    </location>
</feature>